<accession>A0AA89C9Y5</accession>
<dbReference type="EMBL" id="VSWD01000003">
    <property type="protein sequence ID" value="KAK3106119.1"/>
    <property type="molecule type" value="Genomic_DNA"/>
</dbReference>
<evidence type="ECO:0000259" key="1">
    <source>
        <dbReference type="PROSITE" id="PS50871"/>
    </source>
</evidence>
<evidence type="ECO:0000313" key="3">
    <source>
        <dbReference type="Proteomes" id="UP001186944"/>
    </source>
</evidence>
<sequence>MAGNDKQICSASIYHNGSKKMVTYSSEGKGGYHEVASNTIVLSLKLNDQVWIWLKSGGYCYGYPNTGFSGWKL</sequence>
<dbReference type="InterPro" id="IPR008983">
    <property type="entry name" value="Tumour_necrosis_fac-like_dom"/>
</dbReference>
<dbReference type="PROSITE" id="PS50871">
    <property type="entry name" value="C1Q"/>
    <property type="match status" value="1"/>
</dbReference>
<name>A0AA89C9Y5_PINIB</name>
<dbReference type="SUPFAM" id="SSF49842">
    <property type="entry name" value="TNF-like"/>
    <property type="match status" value="1"/>
</dbReference>
<feature type="domain" description="C1q" evidence="1">
    <location>
        <begin position="1"/>
        <end position="73"/>
    </location>
</feature>
<dbReference type="AlphaFoldDB" id="A0AA89C9Y5"/>
<keyword evidence="3" id="KW-1185">Reference proteome</keyword>
<proteinExistence type="predicted"/>
<protein>
    <recommendedName>
        <fullName evidence="1">C1q domain-containing protein</fullName>
    </recommendedName>
</protein>
<reference evidence="2" key="1">
    <citation type="submission" date="2019-08" db="EMBL/GenBank/DDBJ databases">
        <title>The improved chromosome-level genome for the pearl oyster Pinctada fucata martensii using PacBio sequencing and Hi-C.</title>
        <authorList>
            <person name="Zheng Z."/>
        </authorList>
    </citation>
    <scope>NUCLEOTIDE SEQUENCE</scope>
    <source>
        <strain evidence="2">ZZ-2019</strain>
        <tissue evidence="2">Adductor muscle</tissue>
    </source>
</reference>
<comment type="caution">
    <text evidence="2">The sequence shown here is derived from an EMBL/GenBank/DDBJ whole genome shotgun (WGS) entry which is preliminary data.</text>
</comment>
<dbReference type="Proteomes" id="UP001186944">
    <property type="component" value="Unassembled WGS sequence"/>
</dbReference>
<evidence type="ECO:0000313" key="2">
    <source>
        <dbReference type="EMBL" id="KAK3106119.1"/>
    </source>
</evidence>
<organism evidence="2 3">
    <name type="scientific">Pinctada imbricata</name>
    <name type="common">Atlantic pearl-oyster</name>
    <name type="synonym">Pinctada martensii</name>
    <dbReference type="NCBI Taxonomy" id="66713"/>
    <lineage>
        <taxon>Eukaryota</taxon>
        <taxon>Metazoa</taxon>
        <taxon>Spiralia</taxon>
        <taxon>Lophotrochozoa</taxon>
        <taxon>Mollusca</taxon>
        <taxon>Bivalvia</taxon>
        <taxon>Autobranchia</taxon>
        <taxon>Pteriomorphia</taxon>
        <taxon>Pterioida</taxon>
        <taxon>Pterioidea</taxon>
        <taxon>Pteriidae</taxon>
        <taxon>Pinctada</taxon>
    </lineage>
</organism>
<dbReference type="InterPro" id="IPR001073">
    <property type="entry name" value="C1q_dom"/>
</dbReference>
<dbReference type="Pfam" id="PF00386">
    <property type="entry name" value="C1q"/>
    <property type="match status" value="1"/>
</dbReference>
<gene>
    <name evidence="2" type="ORF">FSP39_013125</name>
</gene>
<dbReference type="Gene3D" id="2.60.120.40">
    <property type="match status" value="1"/>
</dbReference>